<protein>
    <submittedName>
        <fullName evidence="3 4">Structural maintenance of chromosomes flexible hinge domain-containing protein GMI1 isoform X1</fullName>
    </submittedName>
</protein>
<organism evidence="2 4">
    <name type="scientific">Spinacia oleracea</name>
    <name type="common">Spinach</name>
    <dbReference type="NCBI Taxonomy" id="3562"/>
    <lineage>
        <taxon>Eukaryota</taxon>
        <taxon>Viridiplantae</taxon>
        <taxon>Streptophyta</taxon>
        <taxon>Embryophyta</taxon>
        <taxon>Tracheophyta</taxon>
        <taxon>Spermatophyta</taxon>
        <taxon>Magnoliopsida</taxon>
        <taxon>eudicotyledons</taxon>
        <taxon>Gunneridae</taxon>
        <taxon>Pentapetalae</taxon>
        <taxon>Caryophyllales</taxon>
        <taxon>Chenopodiaceae</taxon>
        <taxon>Chenopodioideae</taxon>
        <taxon>Anserineae</taxon>
        <taxon>Spinacia</taxon>
    </lineage>
</organism>
<keyword evidence="2" id="KW-1185">Reference proteome</keyword>
<feature type="region of interest" description="Disordered" evidence="1">
    <location>
        <begin position="1257"/>
        <end position="1280"/>
    </location>
</feature>
<gene>
    <name evidence="3 4" type="primary">LOC110783062</name>
</gene>
<evidence type="ECO:0000313" key="2">
    <source>
        <dbReference type="Proteomes" id="UP000813463"/>
    </source>
</evidence>
<sequence>MDGTKRKFQSIQKIYNKNDDEGDKVYRFNVLLPNGINVPMIRRNPENESISLEFFVDRVKEKCSAILRQKDDNKPRRRVFWESTELYLEDVKGNKFRREVRFDDFVPNKTHLLKLFDGVDQTVDAFENMWDLTPDTDLLTELPEDYTFETALADLIDNSLQAVWSNGKGERKLISVEVDADKISVFDTGPGMDGSDEKSIVKWGKMGASVHRSSKKLAIGGKPPFLTPFFGMFGYGGTIASMHLGRQAVVSAKTRESKKVYWLCLDRDALVKRSGSDLNWKAPGGMRDPSDSEIEMSPHGSFTKIVMKPKLKLPDMFQLQCKLKDIYFPYIQCDEVSKAGRTTTLVDFQINGINLAEVEGGEVAVTNLHSCNGPDFVLNLHLYIEEEKAASKSPNVKPVREGNARLKCVYFPITEGKESIQRILDNLNPDGYDIKEDYESFSRISIRRLGRLLPEARWDLLPFMKPKQKRGAKVQILKRCCSRVKCFVDTDAGFNPIPSKTDLAPHHPFTRALKDLGGDTLHKEKVVQVNITRGGKQLTLQQLEREYQAWIFQMHGQYDDECNTGDDEPVYLVNANKEALGITSDVVRVHQAISRKGRSWSRGQKVKILKGACTGCHKNNMFAVLEYFLLDGLEKDVGGEARIICRPLGVEDEDGSLLTVDASGTNLELRSSISLPIIAIDSGKCVPVNDDDWNFQADKLILKMPSTIEVLGQKQCKVLDIDGALPTDDTVSAGSLPPKEVVAILRPSNFSPSTTTNELDQKYILRDDYEMCLNVKFKAGADDYLKFDQFYTVTVTNTSRRGCQGLYIFSVGSIPSLFQKAGTYSFTFSLKNSATASCEKIVRVKASAKVKRWGLLKDNDKDLPLSASAGSCFPPLSFCRYDEYDNIIPFKGTQQIECQLMSNGTLISHLKNVKVELSSDMDHMIVTNTRITASNLDKIRPSYEATLALSQPDMQPFLNIPCQVFPGPLQAVHFSSSESGKGLLPQQVVEDFKLEMFDRHKNHVKQGIEVELVVHGFSFLDKIGLKRKVDNEGFIDLSGLLKVTEGYGKPVSLSVKYNKNVIANKKFLVEKRELRMVTEVPEVCPAGSKLKDIAFEVVNAEGDLDQTVNDEIKHGKSHTLRILTDLPNDDSLRYAFRQGRCTVPSITLPQREGSFFIEAAHSHHHELRVKFKVTLSRSLRAESNTTSDLRATEELDCDEPQSSVSGAANHVRSKKGFECQNSEVTVPLSVDECDTSSSLKIPKVEHGSPTTAIFSESKLRKQQAPLEQTSNQQSDSNYEHNSDIFKSPDGKIICAGYYTPKNVVTPLGSDLSDFESAEKEIHYYGSLIKAQEDDLKWSVVRRSEITEDLRNLQAELEMLPLQLSHSSSMFQKELVLEKIKNKADSAAAIYSIASQNMSLQDQHPNFMADVVGLVALLATAPTPMLSRSLAEYLGEDQMLGIVCLSNAAIITPENYETVLKSLAGELGRSFEGRQLVICLEDIRAYDGDVIENDHQRRLDLANPTLHDGTTPPGFLGYAVNMIDIDVDHIQVKTVAGRGLRETLFYDLFGDLQVYETKEHIKHALGCITNAAISLDGGIMHRKGRVLLGSMHVDLHFRVVAEEQEYLSRDEMMKEIENKKLELSMVEEAIAYTNEQRESSLNNFREREAGFLKLIEDKEEINKLILSQQTTPMAPMHTQSSGQLF</sequence>
<dbReference type="RefSeq" id="XP_056694424.1">
    <property type="nucleotide sequence ID" value="XM_056838446.1"/>
</dbReference>
<name>A0ABM3RFN4_SPIOL</name>
<accession>A0ABM3RFN4</accession>
<dbReference type="PANTHER" id="PTHR33566:SF1">
    <property type="entry name" value="EN_SPM-LIKE TRANSPOSON-RELATED"/>
    <property type="match status" value="1"/>
</dbReference>
<dbReference type="InterPro" id="IPR036890">
    <property type="entry name" value="HATPase_C_sf"/>
</dbReference>
<dbReference type="RefSeq" id="XP_056694423.1">
    <property type="nucleotide sequence ID" value="XM_056838445.1"/>
</dbReference>
<dbReference type="Pfam" id="PF13589">
    <property type="entry name" value="HATPase_c_3"/>
    <property type="match status" value="1"/>
</dbReference>
<dbReference type="PANTHER" id="PTHR33566">
    <property type="entry name" value="EN/SPM-LIKE TRANSPOSON-RELATED"/>
    <property type="match status" value="1"/>
</dbReference>
<dbReference type="GeneID" id="110783062"/>
<dbReference type="Gene3D" id="3.30.565.10">
    <property type="entry name" value="Histidine kinase-like ATPase, C-terminal domain"/>
    <property type="match status" value="1"/>
</dbReference>
<proteinExistence type="predicted"/>
<reference evidence="2" key="1">
    <citation type="journal article" date="2021" name="Nat. Commun.">
        <title>Genomic analyses provide insights into spinach domestication and the genetic basis of agronomic traits.</title>
        <authorList>
            <person name="Cai X."/>
            <person name="Sun X."/>
            <person name="Xu C."/>
            <person name="Sun H."/>
            <person name="Wang X."/>
            <person name="Ge C."/>
            <person name="Zhang Z."/>
            <person name="Wang Q."/>
            <person name="Fei Z."/>
            <person name="Jiao C."/>
            <person name="Wang Q."/>
        </authorList>
    </citation>
    <scope>NUCLEOTIDE SEQUENCE [LARGE SCALE GENOMIC DNA]</scope>
    <source>
        <strain evidence="2">cv. Varoflay</strain>
    </source>
</reference>
<dbReference type="SUPFAM" id="SSF55874">
    <property type="entry name" value="ATPase domain of HSP90 chaperone/DNA topoisomerase II/histidine kinase"/>
    <property type="match status" value="1"/>
</dbReference>
<evidence type="ECO:0000256" key="1">
    <source>
        <dbReference type="SAM" id="MobiDB-lite"/>
    </source>
</evidence>
<feature type="region of interest" description="Disordered" evidence="1">
    <location>
        <begin position="1182"/>
        <end position="1212"/>
    </location>
</feature>
<dbReference type="Proteomes" id="UP000813463">
    <property type="component" value="Chromosome 3"/>
</dbReference>
<feature type="compositionally biased region" description="Polar residues" evidence="1">
    <location>
        <begin position="1265"/>
        <end position="1276"/>
    </location>
</feature>
<evidence type="ECO:0000313" key="4">
    <source>
        <dbReference type="RefSeq" id="XP_056694424.1"/>
    </source>
</evidence>
<reference evidence="3 4" key="2">
    <citation type="submission" date="2025-05" db="UniProtKB">
        <authorList>
            <consortium name="RefSeq"/>
        </authorList>
    </citation>
    <scope>IDENTIFICATION</scope>
    <source>
        <tissue evidence="3 4">Leaf</tissue>
    </source>
</reference>
<evidence type="ECO:0000313" key="3">
    <source>
        <dbReference type="RefSeq" id="XP_056694423.1"/>
    </source>
</evidence>